<dbReference type="InterPro" id="IPR003439">
    <property type="entry name" value="ABC_transporter-like_ATP-bd"/>
</dbReference>
<keyword evidence="5" id="KW-0547">Nucleotide-binding</keyword>
<dbReference type="InterPro" id="IPR010929">
    <property type="entry name" value="PDR_CDR_ABC"/>
</dbReference>
<keyword evidence="8 9" id="KW-0472">Membrane</keyword>
<dbReference type="Proteomes" id="UP000237271">
    <property type="component" value="Unassembled WGS sequence"/>
</dbReference>
<dbReference type="InterPro" id="IPR027417">
    <property type="entry name" value="P-loop_NTPase"/>
</dbReference>
<dbReference type="FunFam" id="3.40.50.300:FF:000289">
    <property type="entry name" value="ABC transporter G family member 31"/>
    <property type="match status" value="1"/>
</dbReference>
<dbReference type="PROSITE" id="PS50893">
    <property type="entry name" value="ABC_TRANSPORTER_2"/>
    <property type="match status" value="2"/>
</dbReference>
<evidence type="ECO:0000256" key="9">
    <source>
        <dbReference type="SAM" id="Phobius"/>
    </source>
</evidence>
<feature type="transmembrane region" description="Helical" evidence="9">
    <location>
        <begin position="620"/>
        <end position="638"/>
    </location>
</feature>
<dbReference type="Pfam" id="PF19055">
    <property type="entry name" value="ABC2_membrane_7"/>
    <property type="match status" value="1"/>
</dbReference>
<comment type="caution">
    <text evidence="11">The sequence shown here is derived from an EMBL/GenBank/DDBJ whole genome shotgun (WGS) entry which is preliminary data.</text>
</comment>
<dbReference type="InterPro" id="IPR043926">
    <property type="entry name" value="ABCG_dom"/>
</dbReference>
<evidence type="ECO:0000256" key="6">
    <source>
        <dbReference type="ARBA" id="ARBA00022840"/>
    </source>
</evidence>
<dbReference type="Gene3D" id="3.40.50.300">
    <property type="entry name" value="P-loop containing nucleotide triphosphate hydrolases"/>
    <property type="match status" value="2"/>
</dbReference>
<keyword evidence="12" id="KW-1185">Reference proteome</keyword>
<evidence type="ECO:0000256" key="2">
    <source>
        <dbReference type="ARBA" id="ARBA00006012"/>
    </source>
</evidence>
<keyword evidence="4 9" id="KW-0812">Transmembrane</keyword>
<dbReference type="GO" id="GO:0016020">
    <property type="term" value="C:membrane"/>
    <property type="evidence" value="ECO:0007669"/>
    <property type="project" value="UniProtKB-SubCell"/>
</dbReference>
<dbReference type="OrthoDB" id="66620at2759"/>
<comment type="similarity">
    <text evidence="2">Belongs to the ABC transporter superfamily. ABCG family. PDR (TC 3.A.1.205) subfamily.</text>
</comment>
<accession>A0A2P4Y8K3</accession>
<feature type="domain" description="ABC transporter" evidence="10">
    <location>
        <begin position="788"/>
        <end position="1030"/>
    </location>
</feature>
<evidence type="ECO:0000256" key="4">
    <source>
        <dbReference type="ARBA" id="ARBA00022692"/>
    </source>
</evidence>
<evidence type="ECO:0000256" key="5">
    <source>
        <dbReference type="ARBA" id="ARBA00022741"/>
    </source>
</evidence>
<feature type="transmembrane region" description="Helical" evidence="9">
    <location>
        <begin position="1157"/>
        <end position="1178"/>
    </location>
</feature>
<dbReference type="PANTHER" id="PTHR19241">
    <property type="entry name" value="ATP-BINDING CASSETTE TRANSPORTER"/>
    <property type="match status" value="1"/>
</dbReference>
<dbReference type="SMART" id="SM00382">
    <property type="entry name" value="AAA"/>
    <property type="match status" value="2"/>
</dbReference>
<feature type="domain" description="ABC transporter" evidence="10">
    <location>
        <begin position="109"/>
        <end position="379"/>
    </location>
</feature>
<dbReference type="GO" id="GO:0016887">
    <property type="term" value="F:ATP hydrolysis activity"/>
    <property type="evidence" value="ECO:0007669"/>
    <property type="project" value="InterPro"/>
</dbReference>
<dbReference type="Pfam" id="PF06422">
    <property type="entry name" value="PDR_CDR"/>
    <property type="match status" value="1"/>
</dbReference>
<keyword evidence="3" id="KW-0813">Transport</keyword>
<gene>
    <name evidence="11" type="ORF">PHPALM_8943</name>
</gene>
<reference evidence="11 12" key="1">
    <citation type="journal article" date="2017" name="Genome Biol. Evol.">
        <title>Phytophthora megakarya and P. palmivora, closely related causal agents of cacao black pod rot, underwent increases in genome sizes and gene numbers by different mechanisms.</title>
        <authorList>
            <person name="Ali S.S."/>
            <person name="Shao J."/>
            <person name="Lary D.J."/>
            <person name="Kronmiller B."/>
            <person name="Shen D."/>
            <person name="Strem M.D."/>
            <person name="Amoako-Attah I."/>
            <person name="Akrofi A.Y."/>
            <person name="Begoude B.A."/>
            <person name="Ten Hoopen G.M."/>
            <person name="Coulibaly K."/>
            <person name="Kebe B.I."/>
            <person name="Melnick R.L."/>
            <person name="Guiltinan M.J."/>
            <person name="Tyler B.M."/>
            <person name="Meinhardt L.W."/>
            <person name="Bailey B.A."/>
        </authorList>
    </citation>
    <scope>NUCLEOTIDE SEQUENCE [LARGE SCALE GENOMIC DNA]</scope>
    <source>
        <strain evidence="12">sbr112.9</strain>
    </source>
</reference>
<dbReference type="Pfam" id="PF00005">
    <property type="entry name" value="ABC_tran"/>
    <property type="match status" value="2"/>
</dbReference>
<dbReference type="GO" id="GO:0140359">
    <property type="term" value="F:ABC-type transporter activity"/>
    <property type="evidence" value="ECO:0007669"/>
    <property type="project" value="InterPro"/>
</dbReference>
<keyword evidence="7 9" id="KW-1133">Transmembrane helix</keyword>
<evidence type="ECO:0000256" key="7">
    <source>
        <dbReference type="ARBA" id="ARBA00022989"/>
    </source>
</evidence>
<feature type="transmembrane region" description="Helical" evidence="9">
    <location>
        <begin position="1231"/>
        <end position="1250"/>
    </location>
</feature>
<sequence>MQAPYQKTVVSRQFEGQNCRLKFSKDSRFAMDTSIISTKIPPIGGCDDSGRAHNASVLHSRIAAAVQPALGQSLPQMEVRFHNISISAHITVKDETNIKTELPTLTNTVKMTAIRMKTKKNIVKKEILRNVSGVLKPGTMTLVLGQPGSGKSSLLKVLGGRFPTTKRVHIDGEMTYNGTSQDKFGARLPQFVSYVDQHDKHFPTLTVKETLEFANACTGVNLSKREEKLYSHGTDAQNQAAVNVLRTTYQHYPNIMIQQLGLENCQNNILGNAMVRGVSGGERKRVTTGEMAFGNKFVLLMDEISTGLDSAATFDIISTQHSLAKTLKKTVMISLLQPSPEVFALFDDVILLNDGYVMYHGPRAQVLGYFESLGFKCPANRDVADFLLDLGTNKQYQYEDGVCPRSASEFAEAFEKSLIRGYMMDVLNAPLDPTRVADKQKFMDPCPEFQQNFWDGTMNLTRRQMMVTLRNTSLLKSRLIMSVLLGLLNGSTFYQFEAADAQVVIGMVYVAVNFITVGQSSQMPVFMDLRDVFNKQRGSNFFRTSSFVLATSVSQIPLALMEAIIFGSLIYWMCGFVSTAAGYFLFELVLFLTSMMFAAWFFFLAAVLPDMNVAGPLSQLSLFFTTLFCGFVITRGQMPQYLIWLYWISPQAWAIRASAANQYTDSRFNVCVYEGVDYCETYGMTMSEFSLFSFDVPTERIWLWMGIMYLVVMYIVFMVIAWAVLEFRRTTEPVNFSINVKNGEASKPHANYALMTTPRGAESSKASNSNVSIPMTQSDEKNFTPVSLAFRNLWYSVPDPANSKATIDLLKGISGFALPGTITALMGSSGAGKTTLMDVIAGRKTNGQIRGEILLNGHPATELAIRRATGYCEQMDIHSDASTFREALTFSAFLRQDADVPDSQKYDSVNECIDLLDLHPIADHIIRGSSTEQMKRLTIGVELAAQPSVLFLDEPTSGLDARSAKLIMDGVRKVADTGRTIVCTIHQPSAMVFSVFDSLLLLKRGGEMVFFGDLGANASNLVKYFESIDGVTQLEEGCNPASWMLEVIGAGVGSDIDAKTDFVAMFKASTQYLKLEEDLDQEGVSRPLSSIPPLTFKHKRAATNWTQAFLLTKRWLDLYWRTPTFNLTRIIVAVVLALSLGITYLDTEYISYQGVNSGMGMVYMGAVNMTIITFNGSLPITCKEQTVFYRERASQTYNAFWYFVGATLVEIPYCFGTTLLFMAIFYPMAEFTGIAAFFTFWLNLSLIVLLMSYFGQFLAFLLPSLEVATVFMVIINIVCTLFSGFNPPAASIPRGYKWLHYITPNKYAFSSLAAIVFGDCPSGGDGSQRGCQQMTGTPPSLPDGMTLKEYLETTFLIKHSDIWRNVGILILWIAILRLLSLLALRFVNHQKK</sequence>
<name>A0A2P4Y8K3_9STRA</name>
<feature type="transmembrane region" description="Helical" evidence="9">
    <location>
        <begin position="1366"/>
        <end position="1387"/>
    </location>
</feature>
<feature type="transmembrane region" description="Helical" evidence="9">
    <location>
        <begin position="1127"/>
        <end position="1145"/>
    </location>
</feature>
<protein>
    <submittedName>
        <fullName evidence="11">Pleiotropic drug resistance protein ABC Superfamily</fullName>
    </submittedName>
</protein>
<evidence type="ECO:0000259" key="10">
    <source>
        <dbReference type="PROSITE" id="PS50893"/>
    </source>
</evidence>
<evidence type="ECO:0000313" key="12">
    <source>
        <dbReference type="Proteomes" id="UP000237271"/>
    </source>
</evidence>
<dbReference type="Pfam" id="PF01061">
    <property type="entry name" value="ABC2_membrane"/>
    <property type="match status" value="2"/>
</dbReference>
<comment type="subcellular location">
    <subcellularLocation>
        <location evidence="1">Membrane</location>
        <topology evidence="1">Multi-pass membrane protein</topology>
    </subcellularLocation>
</comment>
<evidence type="ECO:0000256" key="3">
    <source>
        <dbReference type="ARBA" id="ARBA00022448"/>
    </source>
</evidence>
<dbReference type="CDD" id="cd03232">
    <property type="entry name" value="ABCG_PDR_domain2"/>
    <property type="match status" value="1"/>
</dbReference>
<feature type="transmembrane region" description="Helical" evidence="9">
    <location>
        <begin position="1199"/>
        <end position="1225"/>
    </location>
</feature>
<feature type="transmembrane region" description="Helical" evidence="9">
    <location>
        <begin position="1257"/>
        <end position="1285"/>
    </location>
</feature>
<dbReference type="InterPro" id="IPR013525">
    <property type="entry name" value="ABC2_TM"/>
</dbReference>
<evidence type="ECO:0000256" key="1">
    <source>
        <dbReference type="ARBA" id="ARBA00004141"/>
    </source>
</evidence>
<organism evidence="11 12">
    <name type="scientific">Phytophthora palmivora</name>
    <dbReference type="NCBI Taxonomy" id="4796"/>
    <lineage>
        <taxon>Eukaryota</taxon>
        <taxon>Sar</taxon>
        <taxon>Stramenopiles</taxon>
        <taxon>Oomycota</taxon>
        <taxon>Peronosporomycetes</taxon>
        <taxon>Peronosporales</taxon>
        <taxon>Peronosporaceae</taxon>
        <taxon>Phytophthora</taxon>
    </lineage>
</organism>
<proteinExistence type="inferred from homology"/>
<dbReference type="SUPFAM" id="SSF52540">
    <property type="entry name" value="P-loop containing nucleoside triphosphate hydrolases"/>
    <property type="match status" value="2"/>
</dbReference>
<dbReference type="GO" id="GO:0005524">
    <property type="term" value="F:ATP binding"/>
    <property type="evidence" value="ECO:0007669"/>
    <property type="project" value="UniProtKB-KW"/>
</dbReference>
<evidence type="ECO:0000256" key="8">
    <source>
        <dbReference type="ARBA" id="ARBA00023136"/>
    </source>
</evidence>
<feature type="transmembrane region" description="Helical" evidence="9">
    <location>
        <begin position="701"/>
        <end position="725"/>
    </location>
</feature>
<feature type="transmembrane region" description="Helical" evidence="9">
    <location>
        <begin position="584"/>
        <end position="608"/>
    </location>
</feature>
<evidence type="ECO:0000313" key="11">
    <source>
        <dbReference type="EMBL" id="POM74141.1"/>
    </source>
</evidence>
<dbReference type="InterPro" id="IPR034003">
    <property type="entry name" value="ABCG_PDR_2"/>
</dbReference>
<dbReference type="InterPro" id="IPR003593">
    <property type="entry name" value="AAA+_ATPase"/>
</dbReference>
<dbReference type="FunFam" id="3.40.50.300:FF:000528">
    <property type="entry name" value="ABC transporter G family member 31"/>
    <property type="match status" value="1"/>
</dbReference>
<dbReference type="EMBL" id="NCKW01004924">
    <property type="protein sequence ID" value="POM74141.1"/>
    <property type="molecule type" value="Genomic_DNA"/>
</dbReference>
<keyword evidence="6" id="KW-0067">ATP-binding</keyword>